<protein>
    <submittedName>
        <fullName evidence="1">Putative Ran binding protein</fullName>
    </submittedName>
</protein>
<evidence type="ECO:0000313" key="1">
    <source>
        <dbReference type="EMBL" id="QJB02652.1"/>
    </source>
</evidence>
<accession>A0A6M3MCZ2</accession>
<organism evidence="1">
    <name type="scientific">viral metagenome</name>
    <dbReference type="NCBI Taxonomy" id="1070528"/>
    <lineage>
        <taxon>unclassified sequences</taxon>
        <taxon>metagenomes</taxon>
        <taxon>organismal metagenomes</taxon>
    </lineage>
</organism>
<dbReference type="SUPFAM" id="SSF90209">
    <property type="entry name" value="Ran binding protein zinc finger-like"/>
    <property type="match status" value="1"/>
</dbReference>
<proteinExistence type="predicted"/>
<dbReference type="InterPro" id="IPR036443">
    <property type="entry name" value="Znf_RanBP2_sf"/>
</dbReference>
<dbReference type="EMBL" id="MT143798">
    <property type="protein sequence ID" value="QJB02652.1"/>
    <property type="molecule type" value="Genomic_DNA"/>
</dbReference>
<dbReference type="AlphaFoldDB" id="A0A6M3MCZ2"/>
<gene>
    <name evidence="1" type="ORF">MM171B01125_0016</name>
</gene>
<sequence length="59" mass="6599">MRPQKCKRCGEMNAPLKKTCIRCGAFLEGYTINNATGKYGYRHANGTFTLNKDIKSSNP</sequence>
<reference evidence="1" key="1">
    <citation type="submission" date="2020-03" db="EMBL/GenBank/DDBJ databases">
        <title>The deep terrestrial virosphere.</title>
        <authorList>
            <person name="Holmfeldt K."/>
            <person name="Nilsson E."/>
            <person name="Simone D."/>
            <person name="Lopez-Fernandez M."/>
            <person name="Wu X."/>
            <person name="de Brujin I."/>
            <person name="Lundin D."/>
            <person name="Andersson A."/>
            <person name="Bertilsson S."/>
            <person name="Dopson M."/>
        </authorList>
    </citation>
    <scope>NUCLEOTIDE SEQUENCE</scope>
    <source>
        <strain evidence="1">MM171B01125</strain>
    </source>
</reference>
<name>A0A6M3MCZ2_9ZZZZ</name>